<sequence>MEYMVSYRRTVSIVFFPETILEIQT</sequence>
<organism evidence="1">
    <name type="scientific">Lepeophtheirus salmonis</name>
    <name type="common">Salmon louse</name>
    <name type="synonym">Caligus salmonis</name>
    <dbReference type="NCBI Taxonomy" id="72036"/>
    <lineage>
        <taxon>Eukaryota</taxon>
        <taxon>Metazoa</taxon>
        <taxon>Ecdysozoa</taxon>
        <taxon>Arthropoda</taxon>
        <taxon>Crustacea</taxon>
        <taxon>Multicrustacea</taxon>
        <taxon>Hexanauplia</taxon>
        <taxon>Copepoda</taxon>
        <taxon>Siphonostomatoida</taxon>
        <taxon>Caligidae</taxon>
        <taxon>Lepeophtheirus</taxon>
    </lineage>
</organism>
<name>A0A0K2T2N7_LEPSM</name>
<dbReference type="EMBL" id="HACA01002973">
    <property type="protein sequence ID" value="CDW20334.1"/>
    <property type="molecule type" value="Transcribed_RNA"/>
</dbReference>
<proteinExistence type="predicted"/>
<accession>A0A0K2T2N7</accession>
<protein>
    <submittedName>
        <fullName evidence="1">Uncharacterized protein</fullName>
    </submittedName>
</protein>
<reference evidence="1" key="1">
    <citation type="submission" date="2014-05" db="EMBL/GenBank/DDBJ databases">
        <authorList>
            <person name="Chronopoulou M."/>
        </authorList>
    </citation>
    <scope>NUCLEOTIDE SEQUENCE</scope>
    <source>
        <tissue evidence="1">Whole organism</tissue>
    </source>
</reference>
<dbReference type="AlphaFoldDB" id="A0A0K2T2N7"/>
<evidence type="ECO:0000313" key="1">
    <source>
        <dbReference type="EMBL" id="CDW20334.1"/>
    </source>
</evidence>